<dbReference type="AlphaFoldDB" id="A0A1G2KWU1"/>
<name>A0A1G2KWU1_9BACT</name>
<evidence type="ECO:0000313" key="2">
    <source>
        <dbReference type="Proteomes" id="UP000178510"/>
    </source>
</evidence>
<reference evidence="1 2" key="1">
    <citation type="journal article" date="2016" name="Nat. Commun.">
        <title>Thousands of microbial genomes shed light on interconnected biogeochemical processes in an aquifer system.</title>
        <authorList>
            <person name="Anantharaman K."/>
            <person name="Brown C.T."/>
            <person name="Hug L.A."/>
            <person name="Sharon I."/>
            <person name="Castelle C.J."/>
            <person name="Probst A.J."/>
            <person name="Thomas B.C."/>
            <person name="Singh A."/>
            <person name="Wilkins M.J."/>
            <person name="Karaoz U."/>
            <person name="Brodie E.L."/>
            <person name="Williams K.H."/>
            <person name="Hubbard S.S."/>
            <person name="Banfield J.F."/>
        </authorList>
    </citation>
    <scope>NUCLEOTIDE SEQUENCE [LARGE SCALE GENOMIC DNA]</scope>
</reference>
<dbReference type="Proteomes" id="UP000178510">
    <property type="component" value="Unassembled WGS sequence"/>
</dbReference>
<organism evidence="1 2">
    <name type="scientific">Candidatus Sungbacteria bacterium RIFCSPHIGHO2_02_FULL_52_23</name>
    <dbReference type="NCBI Taxonomy" id="1802274"/>
    <lineage>
        <taxon>Bacteria</taxon>
        <taxon>Candidatus Sungiibacteriota</taxon>
    </lineage>
</organism>
<dbReference type="Pfam" id="PF20329">
    <property type="entry name" value="DUF6624"/>
    <property type="match status" value="1"/>
</dbReference>
<dbReference type="InterPro" id="IPR046732">
    <property type="entry name" value="DUF6624"/>
</dbReference>
<comment type="caution">
    <text evidence="1">The sequence shown here is derived from an EMBL/GenBank/DDBJ whole genome shotgun (WGS) entry which is preliminary data.</text>
</comment>
<dbReference type="STRING" id="1802274.A3J58_02375"/>
<gene>
    <name evidence="1" type="ORF">A3J58_02375</name>
</gene>
<accession>A0A1G2KWU1</accession>
<dbReference type="EMBL" id="MHQM01000018">
    <property type="protein sequence ID" value="OHA03858.1"/>
    <property type="molecule type" value="Genomic_DNA"/>
</dbReference>
<sequence length="163" mass="19445">MAEQDKKAIKRVRKTLVFDNRIQRKNTEHLKKIIEKNGWPSIDLVGRKASRSAWLIIQHADHDVRFQKKCLALMEALYRSNPENISRENIAFLTDRILVNTKQEQFFGTQFYVDKKGVFTYRPIKDFRTLAKRRKEYDLPPFKEYVEASKSVKPLRIKGYRQK</sequence>
<protein>
    <submittedName>
        <fullName evidence="1">Uncharacterized protein</fullName>
    </submittedName>
</protein>
<proteinExistence type="predicted"/>
<evidence type="ECO:0000313" key="1">
    <source>
        <dbReference type="EMBL" id="OHA03858.1"/>
    </source>
</evidence>